<gene>
    <name evidence="1" type="ORF">H6F99_24430</name>
    <name evidence="2" type="ORF">H6F99_25825</name>
</gene>
<keyword evidence="3" id="KW-1185">Reference proteome</keyword>
<name>A0ABR8C3L1_APHFL</name>
<reference evidence="1" key="2">
    <citation type="submission" date="2020-08" db="EMBL/GenBank/DDBJ databases">
        <authorList>
            <person name="Chen M."/>
            <person name="Teng W."/>
            <person name="Zhao L."/>
            <person name="Hu C."/>
            <person name="Zhou Y."/>
            <person name="Han B."/>
            <person name="Song L."/>
            <person name="Shu W."/>
        </authorList>
    </citation>
    <scope>NUCLEOTIDE SEQUENCE</scope>
    <source>
        <strain evidence="1">FACHB-1040</strain>
    </source>
</reference>
<protein>
    <submittedName>
        <fullName evidence="1">Uncharacterized protein</fullName>
    </submittedName>
</protein>
<evidence type="ECO:0000313" key="2">
    <source>
        <dbReference type="EMBL" id="MBD2281553.1"/>
    </source>
</evidence>
<dbReference type="Proteomes" id="UP000606721">
    <property type="component" value="Unassembled WGS sequence"/>
</dbReference>
<evidence type="ECO:0000313" key="3">
    <source>
        <dbReference type="Proteomes" id="UP000606721"/>
    </source>
</evidence>
<dbReference type="EMBL" id="JACJQT010000105">
    <property type="protein sequence ID" value="MBD2281300.1"/>
    <property type="molecule type" value="Genomic_DNA"/>
</dbReference>
<sequence>MNIARYGETAFESVIENHLLSHGYVKITDKFDRTRALFPNIAIAFI</sequence>
<feature type="non-terminal residue" evidence="1">
    <location>
        <position position="46"/>
    </location>
</feature>
<dbReference type="EMBL" id="JACJQT010000136">
    <property type="protein sequence ID" value="MBD2281553.1"/>
    <property type="molecule type" value="Genomic_DNA"/>
</dbReference>
<evidence type="ECO:0000313" key="1">
    <source>
        <dbReference type="EMBL" id="MBD2281300.1"/>
    </source>
</evidence>
<accession>A0ABR8C3L1</accession>
<proteinExistence type="predicted"/>
<comment type="caution">
    <text evidence="1">The sequence shown here is derived from an EMBL/GenBank/DDBJ whole genome shotgun (WGS) entry which is preliminary data.</text>
</comment>
<organism evidence="1 3">
    <name type="scientific">Aphanizomenon flos-aquae FACHB-1040</name>
    <dbReference type="NCBI Taxonomy" id="2692887"/>
    <lineage>
        <taxon>Bacteria</taxon>
        <taxon>Bacillati</taxon>
        <taxon>Cyanobacteriota</taxon>
        <taxon>Cyanophyceae</taxon>
        <taxon>Nostocales</taxon>
        <taxon>Aphanizomenonaceae</taxon>
        <taxon>Aphanizomenon</taxon>
    </lineage>
</organism>
<reference evidence="1 3" key="1">
    <citation type="journal article" date="2020" name="ISME J.">
        <title>Comparative genomics reveals insights into cyanobacterial evolution and habitat adaptation.</title>
        <authorList>
            <person name="Chen M.Y."/>
            <person name="Teng W.K."/>
            <person name="Zhao L."/>
            <person name="Hu C.X."/>
            <person name="Zhou Y.K."/>
            <person name="Han B.P."/>
            <person name="Song L.R."/>
            <person name="Shu W.S."/>
        </authorList>
    </citation>
    <scope>NUCLEOTIDE SEQUENCE [LARGE SCALE GENOMIC DNA]</scope>
    <source>
        <strain evidence="1 3">FACHB-1040</strain>
    </source>
</reference>